<evidence type="ECO:0000256" key="1">
    <source>
        <dbReference type="SAM" id="Phobius"/>
    </source>
</evidence>
<feature type="transmembrane region" description="Helical" evidence="1">
    <location>
        <begin position="47"/>
        <end position="69"/>
    </location>
</feature>
<evidence type="ECO:0000313" key="2">
    <source>
        <dbReference type="EMBL" id="EDL82178.1"/>
    </source>
</evidence>
<organism evidence="2 3">
    <name type="scientific">Rattus norvegicus</name>
    <name type="common">Rat</name>
    <dbReference type="NCBI Taxonomy" id="10116"/>
    <lineage>
        <taxon>Eukaryota</taxon>
        <taxon>Metazoa</taxon>
        <taxon>Chordata</taxon>
        <taxon>Craniata</taxon>
        <taxon>Vertebrata</taxon>
        <taxon>Euteleostomi</taxon>
        <taxon>Mammalia</taxon>
        <taxon>Eutheria</taxon>
        <taxon>Euarchontoglires</taxon>
        <taxon>Glires</taxon>
        <taxon>Rodentia</taxon>
        <taxon>Myomorpha</taxon>
        <taxon>Muroidea</taxon>
        <taxon>Muridae</taxon>
        <taxon>Murinae</taxon>
        <taxon>Rattus</taxon>
    </lineage>
</organism>
<gene>
    <name evidence="2" type="ORF">rCG_28938</name>
</gene>
<dbReference type="EMBL" id="CH473952">
    <property type="protein sequence ID" value="EDL82178.1"/>
    <property type="molecule type" value="Genomic_DNA"/>
</dbReference>
<proteinExistence type="predicted"/>
<sequence length="118" mass="13845">MIALALCEGRFPNTCNCHTRDIDFLQRQHSKAGPVPSSSWTTQMDSILFLCFLLFCYFCSFFFFSELGTEPRALRLLGKRSTTELNPQPLLFCYLFIFLMVCYWLVGFLFMFVLIFIF</sequence>
<reference evidence="3" key="1">
    <citation type="submission" date="2005-09" db="EMBL/GenBank/DDBJ databases">
        <authorList>
            <person name="Mural R.J."/>
            <person name="Li P.W."/>
            <person name="Adams M.D."/>
            <person name="Amanatides P.G."/>
            <person name="Baden-Tillson H."/>
            <person name="Barnstead M."/>
            <person name="Chin S.H."/>
            <person name="Dew I."/>
            <person name="Evans C.A."/>
            <person name="Ferriera S."/>
            <person name="Flanigan M."/>
            <person name="Fosler C."/>
            <person name="Glodek A."/>
            <person name="Gu Z."/>
            <person name="Holt R.A."/>
            <person name="Jennings D."/>
            <person name="Kraft C.L."/>
            <person name="Lu F."/>
            <person name="Nguyen T."/>
            <person name="Nusskern D.R."/>
            <person name="Pfannkoch C.M."/>
            <person name="Sitter C."/>
            <person name="Sutton G.G."/>
            <person name="Venter J.C."/>
            <person name="Wang Z."/>
            <person name="Woodage T."/>
            <person name="Zheng X.H."/>
            <person name="Zhong F."/>
        </authorList>
    </citation>
    <scope>NUCLEOTIDE SEQUENCE [LARGE SCALE GENOMIC DNA]</scope>
    <source>
        <strain>BN</strain>
        <strain evidence="3">Sprague-Dawley</strain>
    </source>
</reference>
<name>A6HVP2_RAT</name>
<protein>
    <submittedName>
        <fullName evidence="2">RCG28938</fullName>
    </submittedName>
</protein>
<keyword evidence="1" id="KW-0472">Membrane</keyword>
<dbReference type="Proteomes" id="UP000234681">
    <property type="component" value="Chromosome 2"/>
</dbReference>
<evidence type="ECO:0000313" key="3">
    <source>
        <dbReference type="Proteomes" id="UP000234681"/>
    </source>
</evidence>
<feature type="transmembrane region" description="Helical" evidence="1">
    <location>
        <begin position="90"/>
        <end position="117"/>
    </location>
</feature>
<accession>A6HVP2</accession>
<dbReference type="AlphaFoldDB" id="A6HVP2"/>
<keyword evidence="1" id="KW-0812">Transmembrane</keyword>
<keyword evidence="1" id="KW-1133">Transmembrane helix</keyword>